<gene>
    <name evidence="2" type="ORF">M878_43675</name>
</gene>
<dbReference type="EMBL" id="AWQX01000386">
    <property type="protein sequence ID" value="EST18817.1"/>
    <property type="molecule type" value="Genomic_DNA"/>
</dbReference>
<name>V6JFZ4_STRRC</name>
<keyword evidence="3" id="KW-1185">Reference proteome</keyword>
<proteinExistence type="predicted"/>
<evidence type="ECO:0000256" key="1">
    <source>
        <dbReference type="SAM" id="MobiDB-lite"/>
    </source>
</evidence>
<sequence length="57" mass="5722">MEAALKSYGTGQDVPARGAGLADVDGPGAESEQPLQLGVLVAVGDDAPRDCVLLKVT</sequence>
<dbReference type="HOGENOM" id="CLU_2994854_0_0_11"/>
<dbReference type="Proteomes" id="UP000017984">
    <property type="component" value="Chromosome"/>
</dbReference>
<feature type="region of interest" description="Disordered" evidence="1">
    <location>
        <begin position="1"/>
        <end position="31"/>
    </location>
</feature>
<accession>V6JFZ4</accession>
<protein>
    <submittedName>
        <fullName evidence="2">Uncharacterized protein</fullName>
    </submittedName>
</protein>
<organism evidence="2 3">
    <name type="scientific">Streptomyces roseochromogenus subsp. oscitans DS 12.976</name>
    <dbReference type="NCBI Taxonomy" id="1352936"/>
    <lineage>
        <taxon>Bacteria</taxon>
        <taxon>Bacillati</taxon>
        <taxon>Actinomycetota</taxon>
        <taxon>Actinomycetes</taxon>
        <taxon>Kitasatosporales</taxon>
        <taxon>Streptomycetaceae</taxon>
        <taxon>Streptomyces</taxon>
    </lineage>
</organism>
<comment type="caution">
    <text evidence="2">The sequence shown here is derived from an EMBL/GenBank/DDBJ whole genome shotgun (WGS) entry which is preliminary data.</text>
</comment>
<evidence type="ECO:0000313" key="3">
    <source>
        <dbReference type="Proteomes" id="UP000017984"/>
    </source>
</evidence>
<dbReference type="AlphaFoldDB" id="V6JFZ4"/>
<evidence type="ECO:0000313" key="2">
    <source>
        <dbReference type="EMBL" id="EST18817.1"/>
    </source>
</evidence>
<reference evidence="2 3" key="1">
    <citation type="journal article" date="2014" name="Genome Announc.">
        <title>Draft Genome Sequence of Streptomyces roseochromogenes subsp. oscitans DS 12.976, Producer of the Aminocoumarin Antibiotic Clorobiocin.</title>
        <authorList>
            <person name="Ruckert C."/>
            <person name="Kalinowski J."/>
            <person name="Heide L."/>
            <person name="Apel A.K."/>
        </authorList>
    </citation>
    <scope>NUCLEOTIDE SEQUENCE [LARGE SCALE GENOMIC DNA]</scope>
    <source>
        <strain evidence="2 3">DS 12.976</strain>
    </source>
</reference>